<dbReference type="HAMAP" id="MF_01872">
    <property type="entry name" value="tRNA_methyltr_YfiC"/>
    <property type="match status" value="1"/>
</dbReference>
<dbReference type="SUPFAM" id="SSF53335">
    <property type="entry name" value="S-adenosyl-L-methionine-dependent methyltransferases"/>
    <property type="match status" value="1"/>
</dbReference>
<dbReference type="InterPro" id="IPR050210">
    <property type="entry name" value="tRNA_Adenine-N(6)_MTase"/>
</dbReference>
<protein>
    <recommendedName>
        <fullName evidence="6">tRNA1(Val) (adenine(37)-N6)-methyltransferase</fullName>
        <ecNumber evidence="6">2.1.1.223</ecNumber>
    </recommendedName>
    <alternativeName>
        <fullName evidence="6">tRNA m6A37 methyltransferase</fullName>
    </alternativeName>
</protein>
<evidence type="ECO:0000259" key="7">
    <source>
        <dbReference type="Pfam" id="PF05175"/>
    </source>
</evidence>
<dbReference type="InterPro" id="IPR022882">
    <property type="entry name" value="tRNA_adenine-N6_MeTrfase"/>
</dbReference>
<dbReference type="PANTHER" id="PTHR47739">
    <property type="entry name" value="TRNA1(VAL) (ADENINE(37)-N6)-METHYLTRANSFERASE"/>
    <property type="match status" value="1"/>
</dbReference>
<keyword evidence="9" id="KW-1185">Reference proteome</keyword>
<comment type="catalytic activity">
    <reaction evidence="6">
        <text>adenosine(37) in tRNA1(Val) + S-adenosyl-L-methionine = N(6)-methyladenosine(37) in tRNA1(Val) + S-adenosyl-L-homocysteine + H(+)</text>
        <dbReference type="Rhea" id="RHEA:43160"/>
        <dbReference type="Rhea" id="RHEA-COMP:10369"/>
        <dbReference type="Rhea" id="RHEA-COMP:10370"/>
        <dbReference type="ChEBI" id="CHEBI:15378"/>
        <dbReference type="ChEBI" id="CHEBI:57856"/>
        <dbReference type="ChEBI" id="CHEBI:59789"/>
        <dbReference type="ChEBI" id="CHEBI:74411"/>
        <dbReference type="ChEBI" id="CHEBI:74449"/>
        <dbReference type="EC" id="2.1.1.223"/>
    </reaction>
</comment>
<comment type="function">
    <text evidence="6">Specifically methylates the adenine in position 37 of tRNA(1)(Val) (anticodon cmo5UAC).</text>
</comment>
<dbReference type="GO" id="GO:0008033">
    <property type="term" value="P:tRNA processing"/>
    <property type="evidence" value="ECO:0007669"/>
    <property type="project" value="UniProtKB-UniRule"/>
</dbReference>
<sequence length="235" mass="26198">MANSWFQFKQFRVEQDRCPLKVGTDACLLGAWSQADSPSRILDIGTGTGLLALMLAQRYTAPILALEPDAQSAAQARENFASSPWPDRLQLLETRVQELKADTPFDLIVCNPPFYPHHLKAADARRNQALHQETLSFAELASACSRLLSPTGLCYILLPPRQAEEFERVASACGLLPQRKLLIRERPGSPIHRTVGGYGKGVKQEIQEEVLEIRDAAGAYSAAFRRLLKSYYLIF</sequence>
<dbReference type="GO" id="GO:0032259">
    <property type="term" value="P:methylation"/>
    <property type="evidence" value="ECO:0007669"/>
    <property type="project" value="UniProtKB-KW"/>
</dbReference>
<comment type="similarity">
    <text evidence="6">Belongs to the methyltransferase superfamily. tRNA (adenine-N(6)-)-methyltransferase family.</text>
</comment>
<keyword evidence="1 6" id="KW-0963">Cytoplasm</keyword>
<evidence type="ECO:0000256" key="4">
    <source>
        <dbReference type="ARBA" id="ARBA00022691"/>
    </source>
</evidence>
<dbReference type="PATRIC" id="fig|1279009.4.peg.3392"/>
<dbReference type="GO" id="GO:0016430">
    <property type="term" value="F:tRNA (adenine-N6)-methyltransferase activity"/>
    <property type="evidence" value="ECO:0007669"/>
    <property type="project" value="UniProtKB-UniRule"/>
</dbReference>
<dbReference type="OrthoDB" id="5383291at2"/>
<dbReference type="InterPro" id="IPR029063">
    <property type="entry name" value="SAM-dependent_MTases_sf"/>
</dbReference>
<comment type="caution">
    <text evidence="8">The sequence shown here is derived from an EMBL/GenBank/DDBJ whole genome shotgun (WGS) entry which is preliminary data.</text>
</comment>
<dbReference type="RefSeq" id="WP_009196731.1">
    <property type="nucleotide sequence ID" value="NZ_AODQ01000108.1"/>
</dbReference>
<dbReference type="PANTHER" id="PTHR47739:SF1">
    <property type="entry name" value="TRNA1(VAL) (ADENINE(37)-N6)-METHYLTRANSFERASE"/>
    <property type="match status" value="1"/>
</dbReference>
<evidence type="ECO:0000256" key="6">
    <source>
        <dbReference type="HAMAP-Rule" id="MF_01872"/>
    </source>
</evidence>
<reference evidence="8 9" key="1">
    <citation type="journal article" date="2013" name="Genome Announc.">
        <title>Draft Genome Sequence of Cesiribacter andamanensis Strain AMV16T, Isolated from a Soil Sample from a Mud Volcano in the Andaman Islands, India.</title>
        <authorList>
            <person name="Shivaji S."/>
            <person name="Ara S."/>
            <person name="Begum Z."/>
            <person name="Srinivas T.N."/>
            <person name="Singh A."/>
            <person name="Kumar Pinnaka A."/>
        </authorList>
    </citation>
    <scope>NUCLEOTIDE SEQUENCE [LARGE SCALE GENOMIC DNA]</scope>
    <source>
        <strain evidence="8 9">AMV16</strain>
    </source>
</reference>
<organism evidence="8 9">
    <name type="scientific">Cesiribacter andamanensis AMV16</name>
    <dbReference type="NCBI Taxonomy" id="1279009"/>
    <lineage>
        <taxon>Bacteria</taxon>
        <taxon>Pseudomonadati</taxon>
        <taxon>Bacteroidota</taxon>
        <taxon>Cytophagia</taxon>
        <taxon>Cytophagales</taxon>
        <taxon>Cesiribacteraceae</taxon>
        <taxon>Cesiribacter</taxon>
    </lineage>
</organism>
<proteinExistence type="inferred from homology"/>
<keyword evidence="5 6" id="KW-0819">tRNA processing</keyword>
<accession>M7MYK0</accession>
<keyword evidence="4 6" id="KW-0949">S-adenosyl-L-methionine</keyword>
<dbReference type="PROSITE" id="PS00092">
    <property type="entry name" value="N6_MTASE"/>
    <property type="match status" value="1"/>
</dbReference>
<evidence type="ECO:0000256" key="3">
    <source>
        <dbReference type="ARBA" id="ARBA00022679"/>
    </source>
</evidence>
<evidence type="ECO:0000313" key="8">
    <source>
        <dbReference type="EMBL" id="EMR01533.1"/>
    </source>
</evidence>
<dbReference type="CDD" id="cd02440">
    <property type="entry name" value="AdoMet_MTases"/>
    <property type="match status" value="1"/>
</dbReference>
<evidence type="ECO:0000256" key="5">
    <source>
        <dbReference type="ARBA" id="ARBA00022694"/>
    </source>
</evidence>
<evidence type="ECO:0000313" key="9">
    <source>
        <dbReference type="Proteomes" id="UP000011910"/>
    </source>
</evidence>
<dbReference type="EMBL" id="AODQ01000108">
    <property type="protein sequence ID" value="EMR01533.1"/>
    <property type="molecule type" value="Genomic_DNA"/>
</dbReference>
<dbReference type="AlphaFoldDB" id="M7MYK0"/>
<dbReference type="EC" id="2.1.1.223" evidence="6"/>
<dbReference type="InterPro" id="IPR007848">
    <property type="entry name" value="Small_mtfrase_dom"/>
</dbReference>
<comment type="subcellular location">
    <subcellularLocation>
        <location evidence="6">Cytoplasm</location>
    </subcellularLocation>
</comment>
<dbReference type="Proteomes" id="UP000011910">
    <property type="component" value="Unassembled WGS sequence"/>
</dbReference>
<dbReference type="InterPro" id="IPR002052">
    <property type="entry name" value="DNA_methylase_N6_adenine_CS"/>
</dbReference>
<keyword evidence="3 6" id="KW-0808">Transferase</keyword>
<evidence type="ECO:0000256" key="1">
    <source>
        <dbReference type="ARBA" id="ARBA00022490"/>
    </source>
</evidence>
<dbReference type="Gene3D" id="3.40.50.150">
    <property type="entry name" value="Vaccinia Virus protein VP39"/>
    <property type="match status" value="1"/>
</dbReference>
<dbReference type="STRING" id="1279009.ADICEAN_03348"/>
<dbReference type="eggNOG" id="COG4123">
    <property type="taxonomic scope" value="Bacteria"/>
</dbReference>
<dbReference type="Pfam" id="PF05175">
    <property type="entry name" value="MTS"/>
    <property type="match status" value="1"/>
</dbReference>
<evidence type="ECO:0000256" key="2">
    <source>
        <dbReference type="ARBA" id="ARBA00022603"/>
    </source>
</evidence>
<dbReference type="GO" id="GO:0003676">
    <property type="term" value="F:nucleic acid binding"/>
    <property type="evidence" value="ECO:0007669"/>
    <property type="project" value="InterPro"/>
</dbReference>
<keyword evidence="2 6" id="KW-0489">Methyltransferase</keyword>
<feature type="domain" description="Methyltransferase small" evidence="7">
    <location>
        <begin position="37"/>
        <end position="118"/>
    </location>
</feature>
<dbReference type="GO" id="GO:0005737">
    <property type="term" value="C:cytoplasm"/>
    <property type="evidence" value="ECO:0007669"/>
    <property type="project" value="UniProtKB-SubCell"/>
</dbReference>
<name>M7MYK0_9BACT</name>
<gene>
    <name evidence="8" type="primary">yfiC</name>
    <name evidence="8" type="ORF">ADICEAN_03348</name>
</gene>